<keyword evidence="6" id="KW-1185">Reference proteome</keyword>
<dbReference type="Proteomes" id="UP000546701">
    <property type="component" value="Unassembled WGS sequence"/>
</dbReference>
<keyword evidence="1 5" id="KW-0489">Methyltransferase</keyword>
<dbReference type="SUPFAM" id="SSF53335">
    <property type="entry name" value="S-adenosyl-L-methionine-dependent methyltransferases"/>
    <property type="match status" value="1"/>
</dbReference>
<keyword evidence="2" id="KW-0808">Transferase</keyword>
<accession>A0A7W9BRF1</accession>
<dbReference type="RefSeq" id="WP_157177343.1">
    <property type="nucleotide sequence ID" value="NZ_BMJP01000001.1"/>
</dbReference>
<dbReference type="Pfam" id="PF13847">
    <property type="entry name" value="Methyltransf_31"/>
    <property type="match status" value="1"/>
</dbReference>
<organism evidence="5 6">
    <name type="scientific">Sphingomonas prati</name>
    <dbReference type="NCBI Taxonomy" id="1843237"/>
    <lineage>
        <taxon>Bacteria</taxon>
        <taxon>Pseudomonadati</taxon>
        <taxon>Pseudomonadota</taxon>
        <taxon>Alphaproteobacteria</taxon>
        <taxon>Sphingomonadales</taxon>
        <taxon>Sphingomonadaceae</taxon>
        <taxon>Sphingomonas</taxon>
    </lineage>
</organism>
<protein>
    <submittedName>
        <fullName evidence="5">Ubiquinone/menaquinone biosynthesis C-methylase UbiE</fullName>
    </submittedName>
</protein>
<dbReference type="PANTHER" id="PTHR43464:SF19">
    <property type="entry name" value="UBIQUINONE BIOSYNTHESIS O-METHYLTRANSFERASE, MITOCHONDRIAL"/>
    <property type="match status" value="1"/>
</dbReference>
<name>A0A7W9BRF1_9SPHN</name>
<feature type="domain" description="Methyltransferase" evidence="4">
    <location>
        <begin position="25"/>
        <end position="144"/>
    </location>
</feature>
<gene>
    <name evidence="5" type="ORF">FHS99_000698</name>
</gene>
<keyword evidence="5" id="KW-0830">Ubiquinone</keyword>
<dbReference type="GO" id="GO:0032259">
    <property type="term" value="P:methylation"/>
    <property type="evidence" value="ECO:0007669"/>
    <property type="project" value="UniProtKB-KW"/>
</dbReference>
<keyword evidence="3" id="KW-0949">S-adenosyl-L-methionine</keyword>
<evidence type="ECO:0000256" key="3">
    <source>
        <dbReference type="ARBA" id="ARBA00022691"/>
    </source>
</evidence>
<dbReference type="InterPro" id="IPR025714">
    <property type="entry name" value="Methyltranfer_dom"/>
</dbReference>
<reference evidence="5 6" key="1">
    <citation type="submission" date="2020-08" db="EMBL/GenBank/DDBJ databases">
        <title>Genomic Encyclopedia of Type Strains, Phase IV (KMG-IV): sequencing the most valuable type-strain genomes for metagenomic binning, comparative biology and taxonomic classification.</title>
        <authorList>
            <person name="Goeker M."/>
        </authorList>
    </citation>
    <scope>NUCLEOTIDE SEQUENCE [LARGE SCALE GENOMIC DNA]</scope>
    <source>
        <strain evidence="5 6">DSM 103336</strain>
    </source>
</reference>
<proteinExistence type="predicted"/>
<comment type="caution">
    <text evidence="5">The sequence shown here is derived from an EMBL/GenBank/DDBJ whole genome shotgun (WGS) entry which is preliminary data.</text>
</comment>
<dbReference type="InterPro" id="IPR029063">
    <property type="entry name" value="SAM-dependent_MTases_sf"/>
</dbReference>
<dbReference type="PANTHER" id="PTHR43464">
    <property type="entry name" value="METHYLTRANSFERASE"/>
    <property type="match status" value="1"/>
</dbReference>
<dbReference type="OrthoDB" id="9777638at2"/>
<dbReference type="GO" id="GO:0008168">
    <property type="term" value="F:methyltransferase activity"/>
    <property type="evidence" value="ECO:0007669"/>
    <property type="project" value="UniProtKB-KW"/>
</dbReference>
<evidence type="ECO:0000259" key="4">
    <source>
        <dbReference type="Pfam" id="PF13847"/>
    </source>
</evidence>
<evidence type="ECO:0000313" key="5">
    <source>
        <dbReference type="EMBL" id="MBB5728228.1"/>
    </source>
</evidence>
<dbReference type="CDD" id="cd02440">
    <property type="entry name" value="AdoMet_MTases"/>
    <property type="match status" value="1"/>
</dbReference>
<evidence type="ECO:0000256" key="1">
    <source>
        <dbReference type="ARBA" id="ARBA00022603"/>
    </source>
</evidence>
<dbReference type="EMBL" id="JACIJR010000002">
    <property type="protein sequence ID" value="MBB5728228.1"/>
    <property type="molecule type" value="Genomic_DNA"/>
</dbReference>
<dbReference type="Gene3D" id="3.40.50.150">
    <property type="entry name" value="Vaccinia Virus protein VP39"/>
    <property type="match status" value="1"/>
</dbReference>
<evidence type="ECO:0000256" key="2">
    <source>
        <dbReference type="ARBA" id="ARBA00022679"/>
    </source>
</evidence>
<evidence type="ECO:0000313" key="6">
    <source>
        <dbReference type="Proteomes" id="UP000546701"/>
    </source>
</evidence>
<sequence length="256" mass="27291">MSHQQPPANPANTPSQRFFAGIGITPGMRVLDVGCGNGDLSRFVAALAGPAGEVVAIDRGADSLAMARVADARPNSAPIDYRQVDLAEALPELGKFDAIVGRRVLMYLPDAAATIDRLRSIAKPGAIIAFQEHARAGLPTGLSELPLHRQLYDWTWSTVTAEGGEVTLALRLMDLLKTAGCAIEDARCEAILLQSGDPSFLPTLARAMLPRMIERGVTTAAELDPDTLADRIDQERRTVGGTIVWDLAFLVAARVG</sequence>
<dbReference type="AlphaFoldDB" id="A0A7W9BRF1"/>